<dbReference type="PRINTS" id="PR00681">
    <property type="entry name" value="RIBOSOMALS1"/>
</dbReference>
<dbReference type="SUPFAM" id="SSF50249">
    <property type="entry name" value="Nucleic acid-binding proteins"/>
    <property type="match status" value="4"/>
</dbReference>
<feature type="binding site" evidence="8">
    <location>
        <position position="223"/>
    </location>
    <ligand>
        <name>(2E)-4-hydroxy-3-methylbut-2-enyl diphosphate</name>
        <dbReference type="ChEBI" id="CHEBI:128753"/>
    </ligand>
</feature>
<feature type="binding site" evidence="8">
    <location>
        <position position="41"/>
    </location>
    <ligand>
        <name>(2E)-4-hydroxy-3-methylbut-2-enyl diphosphate</name>
        <dbReference type="ChEBI" id="CHEBI:128753"/>
    </ligand>
</feature>
<dbReference type="EMBL" id="FLUN01000001">
    <property type="protein sequence ID" value="SBW04568.1"/>
    <property type="molecule type" value="Genomic_DNA"/>
</dbReference>
<feature type="region of interest" description="Disordered" evidence="9">
    <location>
        <begin position="639"/>
        <end position="671"/>
    </location>
</feature>
<feature type="binding site" evidence="8">
    <location>
        <position position="74"/>
    </location>
    <ligand>
        <name>(2E)-4-hydroxy-3-methylbut-2-enyl diphosphate</name>
        <dbReference type="ChEBI" id="CHEBI:128753"/>
    </ligand>
</feature>
<dbReference type="InterPro" id="IPR003451">
    <property type="entry name" value="LytB/IspH"/>
</dbReference>
<dbReference type="Gene3D" id="3.40.50.11270">
    <property type="match status" value="1"/>
</dbReference>
<accession>A0A212JYX1</accession>
<evidence type="ECO:0000256" key="9">
    <source>
        <dbReference type="SAM" id="MobiDB-lite"/>
    </source>
</evidence>
<dbReference type="UniPathway" id="UPA00056">
    <property type="reaction ID" value="UER00097"/>
</dbReference>
<proteinExistence type="inferred from homology"/>
<evidence type="ECO:0000256" key="2">
    <source>
        <dbReference type="ARBA" id="ARBA00022485"/>
    </source>
</evidence>
<dbReference type="EC" id="1.17.7.4" evidence="8"/>
<evidence type="ECO:0000256" key="6">
    <source>
        <dbReference type="ARBA" id="ARBA00023014"/>
    </source>
</evidence>
<keyword evidence="6 8" id="KW-0411">Iron-sulfur</keyword>
<comment type="catalytic activity">
    <reaction evidence="8">
        <text>isopentenyl diphosphate + 2 oxidized [2Fe-2S]-[ferredoxin] + H2O = (2E)-4-hydroxy-3-methylbut-2-enyl diphosphate + 2 reduced [2Fe-2S]-[ferredoxin] + 2 H(+)</text>
        <dbReference type="Rhea" id="RHEA:24488"/>
        <dbReference type="Rhea" id="RHEA-COMP:10000"/>
        <dbReference type="Rhea" id="RHEA-COMP:10001"/>
        <dbReference type="ChEBI" id="CHEBI:15377"/>
        <dbReference type="ChEBI" id="CHEBI:15378"/>
        <dbReference type="ChEBI" id="CHEBI:33737"/>
        <dbReference type="ChEBI" id="CHEBI:33738"/>
        <dbReference type="ChEBI" id="CHEBI:128753"/>
        <dbReference type="ChEBI" id="CHEBI:128769"/>
        <dbReference type="EC" id="1.17.7.4"/>
    </reaction>
</comment>
<feature type="binding site" evidence="8">
    <location>
        <position position="41"/>
    </location>
    <ligand>
        <name>dimethylallyl diphosphate</name>
        <dbReference type="ChEBI" id="CHEBI:57623"/>
    </ligand>
</feature>
<comment type="cofactor">
    <cofactor evidence="8">
        <name>[4Fe-4S] cluster</name>
        <dbReference type="ChEBI" id="CHEBI:49883"/>
    </cofactor>
    <text evidence="8">Binds 1 [4Fe-4S] cluster per subunit.</text>
</comment>
<evidence type="ECO:0000259" key="10">
    <source>
        <dbReference type="PROSITE" id="PS50126"/>
    </source>
</evidence>
<feature type="binding site" evidence="8">
    <location>
        <position position="224"/>
    </location>
    <ligand>
        <name>dimethylallyl diphosphate</name>
        <dbReference type="ChEBI" id="CHEBI:57623"/>
    </ligand>
</feature>
<dbReference type="GO" id="GO:0051745">
    <property type="term" value="F:4-hydroxy-3-methylbut-2-enyl diphosphate reductase activity"/>
    <property type="evidence" value="ECO:0007669"/>
    <property type="project" value="UniProtKB-UniRule"/>
</dbReference>
<comment type="pathway">
    <text evidence="8">Isoprenoid biosynthesis; dimethylallyl diphosphate biosynthesis; dimethylallyl diphosphate from (2E)-4-hydroxy-3-methylbutenyl diphosphate: step 1/1.</text>
</comment>
<dbReference type="Gene3D" id="2.40.50.140">
    <property type="entry name" value="Nucleic acid-binding proteins"/>
    <property type="match status" value="4"/>
</dbReference>
<feature type="binding site" evidence="8">
    <location>
        <position position="225"/>
    </location>
    <ligand>
        <name>dimethylallyl diphosphate</name>
        <dbReference type="ChEBI" id="CHEBI:57623"/>
    </ligand>
</feature>
<dbReference type="PANTHER" id="PTHR10724:SF7">
    <property type="entry name" value="SMALL RIBOSOMAL SUBUNIT PROTEIN BS1C"/>
    <property type="match status" value="1"/>
</dbReference>
<feature type="domain" description="S1 motif" evidence="10">
    <location>
        <begin position="305"/>
        <end position="374"/>
    </location>
</feature>
<sequence length="671" mass="72696">MRRVTLAEHAGFCYGVERAVKLAESAGAEGKSCVMLGHLIHNDAVVARLEAMGVGTVENVEDVPEGAAVIIRSHGEGQAVYDRLREKGVEILDATCPNVSAIHKLVERAEGEGRQPVIIGTPDHPEITAIAGWCAHPVVLSDAAALDSWLEEDPTRKELPLTMVSQTTSIRAAWEESVKKAKKECTNLKVFDTICSATCKRQQSAQQLAAECDAMIVVGDRKSSNTRRLAELCGALCPMVLWIEGAGELEPSALDGKVSVGITAGASTPGWIIKEVYDKMSDEIMEIEESFAELLEKSIKTLNTGEKVTGVVTGITPTEIYVDLGTKHAGYIPVSELTDDPTVKVEDLVKVGQEVEVFVVRVNDQEGVVTLSKKRLDTVKSWEDVERACEEHTTVEGIVTEENKGGVVVSIKGVRVFVPASQTGLPREAPMSDILKKKVRLVVTEVNRARHRVVGSIRKVADAERYEKSAKVWEEIEEGKKYDGVVKSLTSYGAFVDIGGVDGMVHISELSWSRIKNPAEVVKVGDQVSVYVISFDKEKKKISLGMKDRGQDPWAVFTGKYQVGDTASVKVVKLMTFGAFAEIVPGVDGLIHISQIADRRIDKPSDALREGQAVDVKITEIDNEHKKVSLSIRALLEEAQRSGSTEGEDSLVATSDSEGTAVAPAFEGDAE</sequence>
<dbReference type="PANTHER" id="PTHR10724">
    <property type="entry name" value="30S RIBOSOMAL PROTEIN S1"/>
    <property type="match status" value="1"/>
</dbReference>
<dbReference type="CDD" id="cd05688">
    <property type="entry name" value="S1_RPS1_repeat_ec3"/>
    <property type="match status" value="1"/>
</dbReference>
<dbReference type="PROSITE" id="PS50126">
    <property type="entry name" value="S1"/>
    <property type="match status" value="4"/>
</dbReference>
<feature type="domain" description="S1 motif" evidence="10">
    <location>
        <begin position="479"/>
        <end position="547"/>
    </location>
</feature>
<dbReference type="InterPro" id="IPR003029">
    <property type="entry name" value="S1_domain"/>
</dbReference>
<dbReference type="GO" id="GO:0046872">
    <property type="term" value="F:metal ion binding"/>
    <property type="evidence" value="ECO:0007669"/>
    <property type="project" value="UniProtKB-KW"/>
</dbReference>
<dbReference type="GO" id="GO:0003735">
    <property type="term" value="F:structural constituent of ribosome"/>
    <property type="evidence" value="ECO:0007669"/>
    <property type="project" value="TreeGrafter"/>
</dbReference>
<comment type="similarity">
    <text evidence="8">Belongs to the IspH family.</text>
</comment>
<evidence type="ECO:0000256" key="3">
    <source>
        <dbReference type="ARBA" id="ARBA00022723"/>
    </source>
</evidence>
<feature type="binding site" evidence="8">
    <location>
        <position position="124"/>
    </location>
    <ligand>
        <name>(2E)-4-hydroxy-3-methylbut-2-enyl diphosphate</name>
        <dbReference type="ChEBI" id="CHEBI:128753"/>
    </ligand>
</feature>
<feature type="active site" description="Proton donor" evidence="8">
    <location>
        <position position="126"/>
    </location>
</feature>
<keyword evidence="2 8" id="KW-0004">4Fe-4S</keyword>
<feature type="binding site" evidence="8">
    <location>
        <position position="267"/>
    </location>
    <ligand>
        <name>dimethylallyl diphosphate</name>
        <dbReference type="ChEBI" id="CHEBI:57623"/>
    </ligand>
</feature>
<feature type="binding site" evidence="8">
    <location>
        <position position="225"/>
    </location>
    <ligand>
        <name>isopentenyl diphosphate</name>
        <dbReference type="ChEBI" id="CHEBI:128769"/>
    </ligand>
</feature>
<feature type="binding site" evidence="8">
    <location>
        <position position="167"/>
    </location>
    <ligand>
        <name>(2E)-4-hydroxy-3-methylbut-2-enyl diphosphate</name>
        <dbReference type="ChEBI" id="CHEBI:128753"/>
    </ligand>
</feature>
<feature type="binding site" evidence="8">
    <location>
        <position position="224"/>
    </location>
    <ligand>
        <name>(2E)-4-hydroxy-3-methylbut-2-enyl diphosphate</name>
        <dbReference type="ChEBI" id="CHEBI:128753"/>
    </ligand>
</feature>
<dbReference type="Pfam" id="PF02401">
    <property type="entry name" value="LYTB"/>
    <property type="match status" value="1"/>
</dbReference>
<feature type="binding site" evidence="8">
    <location>
        <position position="74"/>
    </location>
    <ligand>
        <name>isopentenyl diphosphate</name>
        <dbReference type="ChEBI" id="CHEBI:128769"/>
    </ligand>
</feature>
<keyword evidence="7" id="KW-0687">Ribonucleoprotein</keyword>
<feature type="binding site" evidence="8">
    <location>
        <position position="223"/>
    </location>
    <ligand>
        <name>dimethylallyl diphosphate</name>
        <dbReference type="ChEBI" id="CHEBI:57623"/>
    </ligand>
</feature>
<feature type="binding site" evidence="8">
    <location>
        <position position="195"/>
    </location>
    <ligand>
        <name>[4Fe-4S] cluster</name>
        <dbReference type="ChEBI" id="CHEBI:49883"/>
    </ligand>
</feature>
<keyword evidence="8" id="KW-0414">Isoprene biosynthesis</keyword>
<comment type="catalytic activity">
    <reaction evidence="8">
        <text>dimethylallyl diphosphate + 2 oxidized [2Fe-2S]-[ferredoxin] + H2O = (2E)-4-hydroxy-3-methylbut-2-enyl diphosphate + 2 reduced [2Fe-2S]-[ferredoxin] + 2 H(+)</text>
        <dbReference type="Rhea" id="RHEA:24825"/>
        <dbReference type="Rhea" id="RHEA-COMP:10000"/>
        <dbReference type="Rhea" id="RHEA-COMP:10001"/>
        <dbReference type="ChEBI" id="CHEBI:15377"/>
        <dbReference type="ChEBI" id="CHEBI:15378"/>
        <dbReference type="ChEBI" id="CHEBI:33737"/>
        <dbReference type="ChEBI" id="CHEBI:33738"/>
        <dbReference type="ChEBI" id="CHEBI:57623"/>
        <dbReference type="ChEBI" id="CHEBI:128753"/>
        <dbReference type="EC" id="1.17.7.4"/>
    </reaction>
</comment>
<dbReference type="NCBIfam" id="TIGR00216">
    <property type="entry name" value="ispH_lytB"/>
    <property type="match status" value="1"/>
</dbReference>
<feature type="binding site" evidence="8">
    <location>
        <position position="74"/>
    </location>
    <ligand>
        <name>dimethylallyl diphosphate</name>
        <dbReference type="ChEBI" id="CHEBI:57623"/>
    </ligand>
</feature>
<feature type="binding site" evidence="8">
    <location>
        <position position="267"/>
    </location>
    <ligand>
        <name>(2E)-4-hydroxy-3-methylbut-2-enyl diphosphate</name>
        <dbReference type="ChEBI" id="CHEBI:128753"/>
    </ligand>
</feature>
<feature type="binding site" evidence="8">
    <location>
        <position position="41"/>
    </location>
    <ligand>
        <name>isopentenyl diphosphate</name>
        <dbReference type="ChEBI" id="CHEBI:128769"/>
    </ligand>
</feature>
<feature type="binding site" evidence="8">
    <location>
        <position position="124"/>
    </location>
    <ligand>
        <name>dimethylallyl diphosphate</name>
        <dbReference type="ChEBI" id="CHEBI:57623"/>
    </ligand>
</feature>
<dbReference type="AlphaFoldDB" id="A0A212JYX1"/>
<comment type="similarity">
    <text evidence="1">Belongs to the bacterial ribosomal protein bS1 family.</text>
</comment>
<evidence type="ECO:0000256" key="5">
    <source>
        <dbReference type="ARBA" id="ARBA00023004"/>
    </source>
</evidence>
<dbReference type="NCBIfam" id="NF005208">
    <property type="entry name" value="PRK06676.1"/>
    <property type="match status" value="1"/>
</dbReference>
<dbReference type="GO" id="GO:0051539">
    <property type="term" value="F:4 iron, 4 sulfur cluster binding"/>
    <property type="evidence" value="ECO:0007669"/>
    <property type="project" value="UniProtKB-UniRule"/>
</dbReference>
<dbReference type="SMART" id="SM00316">
    <property type="entry name" value="S1"/>
    <property type="match status" value="4"/>
</dbReference>
<feature type="binding site" evidence="8">
    <location>
        <position position="13"/>
    </location>
    <ligand>
        <name>[4Fe-4S] cluster</name>
        <dbReference type="ChEBI" id="CHEBI:49883"/>
    </ligand>
</feature>
<keyword evidence="5 8" id="KW-0408">Iron</keyword>
<evidence type="ECO:0000256" key="8">
    <source>
        <dbReference type="HAMAP-Rule" id="MF_00191"/>
    </source>
</evidence>
<dbReference type="Pfam" id="PF00575">
    <property type="entry name" value="S1"/>
    <property type="match status" value="4"/>
</dbReference>
<feature type="binding site" evidence="8">
    <location>
        <position position="124"/>
    </location>
    <ligand>
        <name>isopentenyl diphosphate</name>
        <dbReference type="ChEBI" id="CHEBI:128769"/>
    </ligand>
</feature>
<evidence type="ECO:0000313" key="11">
    <source>
        <dbReference type="EMBL" id="SBW04568.1"/>
    </source>
</evidence>
<feature type="binding site" evidence="8">
    <location>
        <position position="267"/>
    </location>
    <ligand>
        <name>isopentenyl diphosphate</name>
        <dbReference type="ChEBI" id="CHEBI:128769"/>
    </ligand>
</feature>
<keyword evidence="3 8" id="KW-0479">Metal-binding</keyword>
<evidence type="ECO:0000256" key="4">
    <source>
        <dbReference type="ARBA" id="ARBA00022980"/>
    </source>
</evidence>
<feature type="domain" description="S1 motif" evidence="10">
    <location>
        <begin position="564"/>
        <end position="633"/>
    </location>
</feature>
<comment type="function">
    <text evidence="8">Catalyzes the conversion of 1-hydroxy-2-methyl-2-(E)-butenyl 4-diphosphate (HMBPP) into a mixture of isopentenyl diphosphate (IPP) and dimethylallyl diphosphate (DMAPP). Acts in the terminal step of the DOXP/MEP pathway for isoprenoid precursor biosynthesis.</text>
</comment>
<feature type="binding site" evidence="8">
    <location>
        <position position="225"/>
    </location>
    <ligand>
        <name>(2E)-4-hydroxy-3-methylbut-2-enyl diphosphate</name>
        <dbReference type="ChEBI" id="CHEBI:128753"/>
    </ligand>
</feature>
<dbReference type="InterPro" id="IPR012340">
    <property type="entry name" value="NA-bd_OB-fold"/>
</dbReference>
<feature type="binding site" evidence="8">
    <location>
        <position position="223"/>
    </location>
    <ligand>
        <name>isopentenyl diphosphate</name>
        <dbReference type="ChEBI" id="CHEBI:128769"/>
    </ligand>
</feature>
<dbReference type="CDD" id="cd04465">
    <property type="entry name" value="S1_RPS1_repeat_ec2_hs2"/>
    <property type="match status" value="1"/>
</dbReference>
<dbReference type="GO" id="GO:0003729">
    <property type="term" value="F:mRNA binding"/>
    <property type="evidence" value="ECO:0007669"/>
    <property type="project" value="UniProtKB-ARBA"/>
</dbReference>
<dbReference type="CDD" id="cd05687">
    <property type="entry name" value="S1_RPS1_repeat_ec1_hs1"/>
    <property type="match status" value="1"/>
</dbReference>
<dbReference type="HAMAP" id="MF_00191">
    <property type="entry name" value="IspH"/>
    <property type="match status" value="1"/>
</dbReference>
<protein>
    <recommendedName>
        <fullName evidence="8">4-hydroxy-3-methylbut-2-enyl diphosphate reductase</fullName>
        <shortName evidence="8">HMBPP reductase</shortName>
        <ecNumber evidence="8">1.17.7.4</ecNumber>
    </recommendedName>
</protein>
<dbReference type="GO" id="GO:0022627">
    <property type="term" value="C:cytosolic small ribosomal subunit"/>
    <property type="evidence" value="ECO:0007669"/>
    <property type="project" value="TreeGrafter"/>
</dbReference>
<keyword evidence="4" id="KW-0689">Ribosomal protein</keyword>
<keyword evidence="8 11" id="KW-0560">Oxidoreductase</keyword>
<feature type="binding site" evidence="8">
    <location>
        <position position="96"/>
    </location>
    <ligand>
        <name>[4Fe-4S] cluster</name>
        <dbReference type="ChEBI" id="CHEBI:49883"/>
    </ligand>
</feature>
<dbReference type="UniPathway" id="UPA00059">
    <property type="reaction ID" value="UER00105"/>
</dbReference>
<feature type="domain" description="S1 motif" evidence="10">
    <location>
        <begin position="392"/>
        <end position="458"/>
    </location>
</feature>
<feature type="binding site" evidence="8">
    <location>
        <position position="224"/>
    </location>
    <ligand>
        <name>isopentenyl diphosphate</name>
        <dbReference type="ChEBI" id="CHEBI:128769"/>
    </ligand>
</feature>
<dbReference type="GO" id="GO:0016114">
    <property type="term" value="P:terpenoid biosynthetic process"/>
    <property type="evidence" value="ECO:0007669"/>
    <property type="project" value="UniProtKB-UniRule"/>
</dbReference>
<reference evidence="11" key="1">
    <citation type="submission" date="2016-04" db="EMBL/GenBank/DDBJ databases">
        <authorList>
            <person name="Evans L.H."/>
            <person name="Alamgir A."/>
            <person name="Owens N."/>
            <person name="Weber N.D."/>
            <person name="Virtaneva K."/>
            <person name="Barbian K."/>
            <person name="Babar A."/>
            <person name="Rosenke K."/>
        </authorList>
    </citation>
    <scope>NUCLEOTIDE SEQUENCE</scope>
    <source>
        <strain evidence="11">86</strain>
    </source>
</reference>
<dbReference type="CDD" id="cd13944">
    <property type="entry name" value="lytB_ispH"/>
    <property type="match status" value="1"/>
</dbReference>
<dbReference type="NCBIfam" id="NF000907">
    <property type="entry name" value="PRK00087.1"/>
    <property type="match status" value="1"/>
</dbReference>
<dbReference type="InterPro" id="IPR035104">
    <property type="entry name" value="Ribosomal_protein_S1-like"/>
</dbReference>
<dbReference type="GO" id="GO:0006412">
    <property type="term" value="P:translation"/>
    <property type="evidence" value="ECO:0007669"/>
    <property type="project" value="TreeGrafter"/>
</dbReference>
<name>A0A212JYX1_9FIRM</name>
<dbReference type="Gene3D" id="3.40.1010.20">
    <property type="entry name" value="4-hydroxy-3-methylbut-2-enyl diphosphate reductase, catalytic domain"/>
    <property type="match status" value="2"/>
</dbReference>
<comment type="pathway">
    <text evidence="8">Isoprenoid biosynthesis; isopentenyl diphosphate biosynthesis via DXP pathway; isopentenyl diphosphate from 1-deoxy-D-xylulose 5-phosphate: step 6/6.</text>
</comment>
<organism evidence="11">
    <name type="scientific">uncultured Eubacteriales bacterium</name>
    <dbReference type="NCBI Taxonomy" id="172733"/>
    <lineage>
        <taxon>Bacteria</taxon>
        <taxon>Bacillati</taxon>
        <taxon>Bacillota</taxon>
        <taxon>Clostridia</taxon>
        <taxon>Eubacteriales</taxon>
        <taxon>environmental samples</taxon>
    </lineage>
</organism>
<evidence type="ECO:0000256" key="7">
    <source>
        <dbReference type="ARBA" id="ARBA00023274"/>
    </source>
</evidence>
<evidence type="ECO:0000256" key="1">
    <source>
        <dbReference type="ARBA" id="ARBA00006767"/>
    </source>
</evidence>
<dbReference type="GO" id="GO:0019288">
    <property type="term" value="P:isopentenyl diphosphate biosynthetic process, methylerythritol 4-phosphate pathway"/>
    <property type="evidence" value="ECO:0007669"/>
    <property type="project" value="UniProtKB-UniRule"/>
</dbReference>
<gene>
    <name evidence="8 11" type="primary">ispH</name>
    <name evidence="11" type="ORF">KL86CLO1_11922</name>
</gene>
<dbReference type="FunFam" id="2.40.50.140:FF:000051">
    <property type="entry name" value="RNA-binding transcriptional accessory protein"/>
    <property type="match status" value="1"/>
</dbReference>
<dbReference type="GO" id="GO:0050992">
    <property type="term" value="P:dimethylallyl diphosphate biosynthetic process"/>
    <property type="evidence" value="ECO:0007669"/>
    <property type="project" value="UniProtKB-UniRule"/>
</dbReference>
<dbReference type="InterPro" id="IPR050437">
    <property type="entry name" value="Ribos_protein_bS1-like"/>
</dbReference>